<evidence type="ECO:0000256" key="3">
    <source>
        <dbReference type="ARBA" id="ARBA00022692"/>
    </source>
</evidence>
<feature type="transmembrane region" description="Helical" evidence="6">
    <location>
        <begin position="113"/>
        <end position="132"/>
    </location>
</feature>
<feature type="transmembrane region" description="Helical" evidence="6">
    <location>
        <begin position="174"/>
        <end position="194"/>
    </location>
</feature>
<comment type="caution">
    <text evidence="7">The sequence shown here is derived from an EMBL/GenBank/DDBJ whole genome shotgun (WGS) entry which is preliminary data.</text>
</comment>
<feature type="transmembrane region" description="Helical" evidence="6">
    <location>
        <begin position="326"/>
        <end position="348"/>
    </location>
</feature>
<dbReference type="EMBL" id="METQ01000009">
    <property type="protein sequence ID" value="OGC09939.1"/>
    <property type="molecule type" value="Genomic_DNA"/>
</dbReference>
<keyword evidence="4 6" id="KW-1133">Transmembrane helix</keyword>
<evidence type="ECO:0000256" key="5">
    <source>
        <dbReference type="ARBA" id="ARBA00023136"/>
    </source>
</evidence>
<dbReference type="InterPro" id="IPR002797">
    <property type="entry name" value="Polysacc_synth"/>
</dbReference>
<evidence type="ECO:0000256" key="1">
    <source>
        <dbReference type="ARBA" id="ARBA00004651"/>
    </source>
</evidence>
<dbReference type="InterPro" id="IPR050833">
    <property type="entry name" value="Poly_Biosynth_Transport"/>
</dbReference>
<dbReference type="Proteomes" id="UP000179095">
    <property type="component" value="Unassembled WGS sequence"/>
</dbReference>
<sequence length="483" mass="53526">MSQLLRGVMLLTLANATFLGSGYIIQVLLGKYLTPAEYGLFGVLIYIVNIMSTVFASGFMGGISRSIARHREAAHTILKNGIKIELVISGVMALIYAASAPLLEIVFHHPRAGMFIVFSAIFIPLYAIRTVYTGFLNGLKQFGAQAFTILIAAIVKVILIVIFALLGYGLFHMLLAYFVGALASLIMSYIYSFPYKNLTASFENKALIRLAVLLSIFASLFPILNNLDLILLKSLIEDANITGYYNAATTLARFPQFLFGSFGVALLPIVAELHAQQKIEETKRAIGVLLRYGVIMLVPIVILAFVTSKELMHFAYTPEYIVANSAFRILLIALTLLAFAQMFLNTLISVGKEKIVLVLTVVALFGDAVLQTILIDMYGMEGAASATLIVSLLMLVACVVLLGRVIGDVQISHTSRFKIVIANMLLLLIAYFWQQRAPVQEWMLFTWYIGMFLFYFILLIGIGEISREELSSFWKSVQRKIKT</sequence>
<proteinExistence type="predicted"/>
<feature type="transmembrane region" description="Helical" evidence="6">
    <location>
        <begin position="41"/>
        <end position="63"/>
    </location>
</feature>
<feature type="transmembrane region" description="Helical" evidence="6">
    <location>
        <begin position="285"/>
        <end position="306"/>
    </location>
</feature>
<evidence type="ECO:0000256" key="2">
    <source>
        <dbReference type="ARBA" id="ARBA00022475"/>
    </source>
</evidence>
<dbReference type="Pfam" id="PF01943">
    <property type="entry name" value="Polysacc_synt"/>
    <property type="match status" value="1"/>
</dbReference>
<comment type="subcellular location">
    <subcellularLocation>
        <location evidence="1">Cell membrane</location>
        <topology evidence="1">Multi-pass membrane protein</topology>
    </subcellularLocation>
</comment>
<feature type="transmembrane region" description="Helical" evidence="6">
    <location>
        <begin position="7"/>
        <end position="29"/>
    </location>
</feature>
<accession>A0A1F4RP87</accession>
<dbReference type="GO" id="GO:0005886">
    <property type="term" value="C:plasma membrane"/>
    <property type="evidence" value="ECO:0007669"/>
    <property type="project" value="UniProtKB-SubCell"/>
</dbReference>
<protein>
    <submittedName>
        <fullName evidence="7">Uncharacterized protein</fullName>
    </submittedName>
</protein>
<feature type="transmembrane region" description="Helical" evidence="6">
    <location>
        <begin position="355"/>
        <end position="374"/>
    </location>
</feature>
<feature type="transmembrane region" description="Helical" evidence="6">
    <location>
        <begin position="144"/>
        <end position="168"/>
    </location>
</feature>
<feature type="transmembrane region" description="Helical" evidence="6">
    <location>
        <begin position="206"/>
        <end position="224"/>
    </location>
</feature>
<feature type="transmembrane region" description="Helical" evidence="6">
    <location>
        <begin position="254"/>
        <end position="273"/>
    </location>
</feature>
<feature type="transmembrane region" description="Helical" evidence="6">
    <location>
        <begin position="417"/>
        <end position="433"/>
    </location>
</feature>
<organism evidence="7 8">
    <name type="scientific">candidate division WOR-1 bacterium RIFCSPLOWO2_12_FULL_45_9</name>
    <dbReference type="NCBI Taxonomy" id="1802568"/>
    <lineage>
        <taxon>Bacteria</taxon>
        <taxon>Bacillati</taxon>
        <taxon>Saganbacteria</taxon>
    </lineage>
</organism>
<name>A0A1F4RP87_UNCSA</name>
<keyword evidence="2" id="KW-1003">Cell membrane</keyword>
<dbReference type="STRING" id="1802568.A3F86_04145"/>
<gene>
    <name evidence="7" type="ORF">A3F86_04145</name>
</gene>
<dbReference type="AlphaFoldDB" id="A0A1F4RP87"/>
<evidence type="ECO:0000256" key="6">
    <source>
        <dbReference type="SAM" id="Phobius"/>
    </source>
</evidence>
<dbReference type="PANTHER" id="PTHR30250:SF11">
    <property type="entry name" value="O-ANTIGEN TRANSPORTER-RELATED"/>
    <property type="match status" value="1"/>
</dbReference>
<reference evidence="7 8" key="1">
    <citation type="journal article" date="2016" name="Nat. Commun.">
        <title>Thousands of microbial genomes shed light on interconnected biogeochemical processes in an aquifer system.</title>
        <authorList>
            <person name="Anantharaman K."/>
            <person name="Brown C.T."/>
            <person name="Hug L.A."/>
            <person name="Sharon I."/>
            <person name="Castelle C.J."/>
            <person name="Probst A.J."/>
            <person name="Thomas B.C."/>
            <person name="Singh A."/>
            <person name="Wilkins M.J."/>
            <person name="Karaoz U."/>
            <person name="Brodie E.L."/>
            <person name="Williams K.H."/>
            <person name="Hubbard S.S."/>
            <person name="Banfield J.F."/>
        </authorList>
    </citation>
    <scope>NUCLEOTIDE SEQUENCE [LARGE SCALE GENOMIC DNA]</scope>
</reference>
<evidence type="ECO:0000313" key="7">
    <source>
        <dbReference type="EMBL" id="OGC09939.1"/>
    </source>
</evidence>
<feature type="transmembrane region" description="Helical" evidence="6">
    <location>
        <begin position="84"/>
        <end position="107"/>
    </location>
</feature>
<dbReference type="PANTHER" id="PTHR30250">
    <property type="entry name" value="PST FAMILY PREDICTED COLANIC ACID TRANSPORTER"/>
    <property type="match status" value="1"/>
</dbReference>
<feature type="transmembrane region" description="Helical" evidence="6">
    <location>
        <begin position="445"/>
        <end position="465"/>
    </location>
</feature>
<evidence type="ECO:0000256" key="4">
    <source>
        <dbReference type="ARBA" id="ARBA00022989"/>
    </source>
</evidence>
<keyword evidence="5 6" id="KW-0472">Membrane</keyword>
<keyword evidence="3 6" id="KW-0812">Transmembrane</keyword>
<evidence type="ECO:0000313" key="8">
    <source>
        <dbReference type="Proteomes" id="UP000179095"/>
    </source>
</evidence>
<feature type="transmembrane region" description="Helical" evidence="6">
    <location>
        <begin position="386"/>
        <end position="405"/>
    </location>
</feature>